<dbReference type="AlphaFoldDB" id="W1XGS6"/>
<feature type="non-terminal residue" evidence="2">
    <location>
        <position position="1"/>
    </location>
</feature>
<reference evidence="2" key="1">
    <citation type="submission" date="2013-12" db="EMBL/GenBank/DDBJ databases">
        <title>A Varibaculum cambriense genome reconstructed from a premature infant gut community with otherwise low bacterial novelty that shifts toward anaerobic metabolism during the third week of life.</title>
        <authorList>
            <person name="Brown C.T."/>
            <person name="Sharon I."/>
            <person name="Thomas B.C."/>
            <person name="Castelle C.J."/>
            <person name="Morowitz M.J."/>
            <person name="Banfield J.F."/>
        </authorList>
    </citation>
    <scope>NUCLEOTIDE SEQUENCE</scope>
</reference>
<dbReference type="Gene3D" id="3.30.70.270">
    <property type="match status" value="1"/>
</dbReference>
<feature type="non-terminal residue" evidence="2">
    <location>
        <position position="106"/>
    </location>
</feature>
<dbReference type="GO" id="GO:0071111">
    <property type="term" value="F:cyclic-guanylate-specific phosphodiesterase activity"/>
    <property type="evidence" value="ECO:0007669"/>
    <property type="project" value="InterPro"/>
</dbReference>
<dbReference type="PANTHER" id="PTHR33121">
    <property type="entry name" value="CYCLIC DI-GMP PHOSPHODIESTERASE PDEF"/>
    <property type="match status" value="1"/>
</dbReference>
<evidence type="ECO:0000259" key="1">
    <source>
        <dbReference type="PROSITE" id="PS50887"/>
    </source>
</evidence>
<feature type="domain" description="GGDEF" evidence="1">
    <location>
        <begin position="75"/>
        <end position="106"/>
    </location>
</feature>
<dbReference type="SUPFAM" id="SSF55073">
    <property type="entry name" value="Nucleotide cyclase"/>
    <property type="match status" value="1"/>
</dbReference>
<dbReference type="InterPro" id="IPR043128">
    <property type="entry name" value="Rev_trsase/Diguanyl_cyclase"/>
</dbReference>
<dbReference type="Pfam" id="PF00990">
    <property type="entry name" value="GGDEF"/>
    <property type="match status" value="1"/>
</dbReference>
<protein>
    <submittedName>
        <fullName evidence="2">Oxygen sensor protein DosP</fullName>
    </submittedName>
</protein>
<comment type="caution">
    <text evidence="2">The sequence shown here is derived from an EMBL/GenBank/DDBJ whole genome shotgun (WGS) entry which is preliminary data.</text>
</comment>
<name>W1XGS6_9ZZZZ</name>
<dbReference type="PROSITE" id="PS50887">
    <property type="entry name" value="GGDEF"/>
    <property type="match status" value="1"/>
</dbReference>
<accession>W1XGS6</accession>
<organism evidence="2">
    <name type="scientific">human gut metagenome</name>
    <dbReference type="NCBI Taxonomy" id="408170"/>
    <lineage>
        <taxon>unclassified sequences</taxon>
        <taxon>metagenomes</taxon>
        <taxon>organismal metagenomes</taxon>
    </lineage>
</organism>
<sequence>GAPAGILQIKTSSGAETSAFIERVADISQHMAALALEQEKSRQHIEQLIQFDPMTGLPNRNNLHNYLDDLVDKAVSPVVYLIGVDHIQDVIDSLGYAWADQALLEV</sequence>
<proteinExistence type="predicted"/>
<dbReference type="PANTHER" id="PTHR33121:SF71">
    <property type="entry name" value="OXYGEN SENSOR PROTEIN DOSP"/>
    <property type="match status" value="1"/>
</dbReference>
<dbReference type="InterPro" id="IPR000160">
    <property type="entry name" value="GGDEF_dom"/>
</dbReference>
<dbReference type="EMBL" id="AZMM01015919">
    <property type="protein sequence ID" value="ETJ29553.1"/>
    <property type="molecule type" value="Genomic_DNA"/>
</dbReference>
<evidence type="ECO:0000313" key="2">
    <source>
        <dbReference type="EMBL" id="ETJ29553.1"/>
    </source>
</evidence>
<dbReference type="InterPro" id="IPR029787">
    <property type="entry name" value="Nucleotide_cyclase"/>
</dbReference>
<dbReference type="InterPro" id="IPR050706">
    <property type="entry name" value="Cyclic-di-GMP_PDE-like"/>
</dbReference>
<gene>
    <name evidence="2" type="ORF">Q604_UNBC15919G0001</name>
</gene>